<gene>
    <name evidence="2" type="ORF">BJ997_003344</name>
</gene>
<dbReference type="EMBL" id="JACHBQ010000001">
    <property type="protein sequence ID" value="MBB5642796.1"/>
    <property type="molecule type" value="Genomic_DNA"/>
</dbReference>
<name>A0A7W8ZZ20_9MICO</name>
<evidence type="ECO:0000313" key="3">
    <source>
        <dbReference type="Proteomes" id="UP000561726"/>
    </source>
</evidence>
<feature type="compositionally biased region" description="Polar residues" evidence="1">
    <location>
        <begin position="35"/>
        <end position="54"/>
    </location>
</feature>
<dbReference type="OrthoDB" id="3831250at2"/>
<evidence type="ECO:0000313" key="2">
    <source>
        <dbReference type="EMBL" id="MBB5642796.1"/>
    </source>
</evidence>
<evidence type="ECO:0008006" key="4">
    <source>
        <dbReference type="Google" id="ProtNLM"/>
    </source>
</evidence>
<dbReference type="RefSeq" id="WP_152602365.1">
    <property type="nucleotide sequence ID" value="NZ_JACHBQ010000001.1"/>
</dbReference>
<evidence type="ECO:0000256" key="1">
    <source>
        <dbReference type="SAM" id="MobiDB-lite"/>
    </source>
</evidence>
<feature type="compositionally biased region" description="Low complexity" evidence="1">
    <location>
        <begin position="60"/>
        <end position="73"/>
    </location>
</feature>
<feature type="region of interest" description="Disordered" evidence="1">
    <location>
        <begin position="33"/>
        <end position="73"/>
    </location>
</feature>
<reference evidence="2 3" key="1">
    <citation type="submission" date="2020-08" db="EMBL/GenBank/DDBJ databases">
        <title>Sequencing the genomes of 1000 actinobacteria strains.</title>
        <authorList>
            <person name="Klenk H.-P."/>
        </authorList>
    </citation>
    <scope>NUCLEOTIDE SEQUENCE [LARGE SCALE GENOMIC DNA]</scope>
    <source>
        <strain evidence="2 3">DSM 21065</strain>
    </source>
</reference>
<organism evidence="2 3">
    <name type="scientific">Cryobacterium roopkundense</name>
    <dbReference type="NCBI Taxonomy" id="1001240"/>
    <lineage>
        <taxon>Bacteria</taxon>
        <taxon>Bacillati</taxon>
        <taxon>Actinomycetota</taxon>
        <taxon>Actinomycetes</taxon>
        <taxon>Micrococcales</taxon>
        <taxon>Microbacteriaceae</taxon>
        <taxon>Cryobacterium</taxon>
    </lineage>
</organism>
<accession>A0A7W8ZZ20</accession>
<dbReference type="Proteomes" id="UP000561726">
    <property type="component" value="Unassembled WGS sequence"/>
</dbReference>
<proteinExistence type="predicted"/>
<sequence length="220" mass="22056">MTTSPKRRARRLAIGVTAGVVLVLGGGFAWAGSQGVESGSSPRQTETTSRSSTDAPVLGTSRPTSEPSSSRAPAIEAAPLPSASVEPVFGEIVLSTVPIDAMADLGGLVTARITDITPDTVVGSGVGEVSGPSVRIEVELVNGTAQPLALAEVTVNAYFGPDVVPASPILANKNAEEFSGTLAAGASARAHYSFSVPTDEQGALTVTVSKAAGSPIVVFG</sequence>
<dbReference type="AlphaFoldDB" id="A0A7W8ZZ20"/>
<comment type="caution">
    <text evidence="2">The sequence shown here is derived from an EMBL/GenBank/DDBJ whole genome shotgun (WGS) entry which is preliminary data.</text>
</comment>
<protein>
    <recommendedName>
        <fullName evidence="4">DUF4352 domain-containing protein</fullName>
    </recommendedName>
</protein>